<dbReference type="PANTHER" id="PTHR31126:SF14">
    <property type="entry name" value="TYROSINE-PROTEIN PHOSPHATASE OCA6-RELATED"/>
    <property type="match status" value="1"/>
</dbReference>
<protein>
    <recommendedName>
        <fullName evidence="4">Tyrosine specific protein phosphatases domain-containing protein</fullName>
    </recommendedName>
</protein>
<dbReference type="Gene3D" id="3.90.190.10">
    <property type="entry name" value="Protein tyrosine phosphatase superfamily"/>
    <property type="match status" value="1"/>
</dbReference>
<dbReference type="InterPro" id="IPR029021">
    <property type="entry name" value="Prot-tyrosine_phosphatase-like"/>
</dbReference>
<dbReference type="Pfam" id="PF03162">
    <property type="entry name" value="Y_phosphatase2"/>
    <property type="match status" value="1"/>
</dbReference>
<dbReference type="EMBL" id="HG001649">
    <property type="protein sequence ID" value="CDF33523.1"/>
    <property type="molecule type" value="Genomic_DNA"/>
</dbReference>
<dbReference type="KEGG" id="ccp:CHC_T00002323001"/>
<dbReference type="InterPro" id="IPR004861">
    <property type="entry name" value="Siw14-like"/>
</dbReference>
<dbReference type="PhylomeDB" id="R7Q6T8"/>
<evidence type="ECO:0000313" key="2">
    <source>
        <dbReference type="EMBL" id="CDF33523.1"/>
    </source>
</evidence>
<name>R7Q6T8_CHOCR</name>
<evidence type="ECO:0000313" key="3">
    <source>
        <dbReference type="Proteomes" id="UP000012073"/>
    </source>
</evidence>
<dbReference type="STRING" id="2769.R7Q6T8"/>
<organism evidence="2 3">
    <name type="scientific">Chondrus crispus</name>
    <name type="common">Carrageen Irish moss</name>
    <name type="synonym">Polymorpha crispa</name>
    <dbReference type="NCBI Taxonomy" id="2769"/>
    <lineage>
        <taxon>Eukaryota</taxon>
        <taxon>Rhodophyta</taxon>
        <taxon>Florideophyceae</taxon>
        <taxon>Rhodymeniophycidae</taxon>
        <taxon>Gigartinales</taxon>
        <taxon>Gigartinaceae</taxon>
        <taxon>Chondrus</taxon>
    </lineage>
</organism>
<dbReference type="SUPFAM" id="SSF52799">
    <property type="entry name" value="(Phosphotyrosine protein) phosphatases II"/>
    <property type="match status" value="1"/>
</dbReference>
<evidence type="ECO:0000256" key="1">
    <source>
        <dbReference type="SAM" id="MobiDB-lite"/>
    </source>
</evidence>
<dbReference type="AlphaFoldDB" id="R7Q6T8"/>
<keyword evidence="3" id="KW-1185">Reference proteome</keyword>
<dbReference type="Proteomes" id="UP000012073">
    <property type="component" value="Unassembled WGS sequence"/>
</dbReference>
<dbReference type="RefSeq" id="XP_005713326.1">
    <property type="nucleotide sequence ID" value="XM_005713269.1"/>
</dbReference>
<feature type="region of interest" description="Disordered" evidence="1">
    <location>
        <begin position="268"/>
        <end position="288"/>
    </location>
</feature>
<dbReference type="OMA" id="PFCDISE"/>
<reference evidence="3" key="1">
    <citation type="journal article" date="2013" name="Proc. Natl. Acad. Sci. U.S.A.">
        <title>Genome structure and metabolic features in the red seaweed Chondrus crispus shed light on evolution of the Archaeplastida.</title>
        <authorList>
            <person name="Collen J."/>
            <person name="Porcel B."/>
            <person name="Carre W."/>
            <person name="Ball S.G."/>
            <person name="Chaparro C."/>
            <person name="Tonon T."/>
            <person name="Barbeyron T."/>
            <person name="Michel G."/>
            <person name="Noel B."/>
            <person name="Valentin K."/>
            <person name="Elias M."/>
            <person name="Artiguenave F."/>
            <person name="Arun A."/>
            <person name="Aury J.M."/>
            <person name="Barbosa-Neto J.F."/>
            <person name="Bothwell J.H."/>
            <person name="Bouget F.Y."/>
            <person name="Brillet L."/>
            <person name="Cabello-Hurtado F."/>
            <person name="Capella-Gutierrez S."/>
            <person name="Charrier B."/>
            <person name="Cladiere L."/>
            <person name="Cock J.M."/>
            <person name="Coelho S.M."/>
            <person name="Colleoni C."/>
            <person name="Czjzek M."/>
            <person name="Da Silva C."/>
            <person name="Delage L."/>
            <person name="Denoeud F."/>
            <person name="Deschamps P."/>
            <person name="Dittami S.M."/>
            <person name="Gabaldon T."/>
            <person name="Gachon C.M."/>
            <person name="Groisillier A."/>
            <person name="Herve C."/>
            <person name="Jabbari K."/>
            <person name="Katinka M."/>
            <person name="Kloareg B."/>
            <person name="Kowalczyk N."/>
            <person name="Labadie K."/>
            <person name="Leblanc C."/>
            <person name="Lopez P.J."/>
            <person name="McLachlan D.H."/>
            <person name="Meslet-Cladiere L."/>
            <person name="Moustafa A."/>
            <person name="Nehr Z."/>
            <person name="Nyvall Collen P."/>
            <person name="Panaud O."/>
            <person name="Partensky F."/>
            <person name="Poulain J."/>
            <person name="Rensing S.A."/>
            <person name="Rousvoal S."/>
            <person name="Samson G."/>
            <person name="Symeonidi A."/>
            <person name="Weissenbach J."/>
            <person name="Zambounis A."/>
            <person name="Wincker P."/>
            <person name="Boyen C."/>
        </authorList>
    </citation>
    <scope>NUCLEOTIDE SEQUENCE [LARGE SCALE GENOMIC DNA]</scope>
    <source>
        <strain evidence="3">cv. Stackhouse</strain>
    </source>
</reference>
<feature type="compositionally biased region" description="Basic and acidic residues" evidence="1">
    <location>
        <begin position="271"/>
        <end position="288"/>
    </location>
</feature>
<sequence>MSRPLPPLIPPFRLCLIEEGVYRGGHPSLKNMRYLRRLKLRTVLSLVPGSTGPSSDLREYCDAEGVTLFWHAVDKYDDGFSHTPQLVASLLNKLVDPRNHPIFIHCRDGGHNTGLVVMCLRRLQNWNLPTIYEEFMRYTKANDITFKEKKFVEAFHAPVLIPLQIPVWLWDGVRHSKHPSVKLELEVDPDASTSKVAGVGVTNVTEKEGFGEQSVVQGKGKAGEMWKRPRQTHKQIEVHVSLKLGALDLTGVGFATCCRPGMDMTDMDGAGDVKSKGAQHKQSERLKG</sequence>
<dbReference type="OrthoDB" id="6375174at2759"/>
<dbReference type="GeneID" id="17321084"/>
<dbReference type="GO" id="GO:0016791">
    <property type="term" value="F:phosphatase activity"/>
    <property type="evidence" value="ECO:0007669"/>
    <property type="project" value="TreeGrafter"/>
</dbReference>
<dbReference type="Gramene" id="CDF33523">
    <property type="protein sequence ID" value="CDF33523"/>
    <property type="gene ID" value="CHC_T00002323001"/>
</dbReference>
<dbReference type="PANTHER" id="PTHR31126">
    <property type="entry name" value="TYROSINE-PROTEIN PHOSPHATASE"/>
    <property type="match status" value="1"/>
</dbReference>
<gene>
    <name evidence="2" type="ORF">CHC_T00002323001</name>
</gene>
<proteinExistence type="predicted"/>
<evidence type="ECO:0008006" key="4">
    <source>
        <dbReference type="Google" id="ProtNLM"/>
    </source>
</evidence>
<accession>R7Q6T8</accession>